<feature type="transmembrane region" description="Helical" evidence="1">
    <location>
        <begin position="135"/>
        <end position="156"/>
    </location>
</feature>
<sequence length="337" mass="37885">MWRAGFKWMFLIIGTTIGAGYASGRELWQFFGHESVLAIGLFTILFTMCCFVIMKISFDYKSVHYIPLLERLLGKKLTKLYDWMIIIYLFSTTVVMLAGGGATLQALHVPYWIGVAIISFLIITLFLWESKGMVALNAAIIPILITLLVLILVTFIRSKSDGFLLDLHHHSNWPAAFTFTALNIISLLAVLAGVGNEMKQKGEVWIASIGSGLLLGSISLLYNQSLIKVAHELVVYEIPLFAILKHYPYMMMLVMSVLLWFAIYTTAVSGLFGLISRFRKYLQVPTWLLASIIIICMLPLTAFGFSTLIGILYPLYGVLNLYLLGSILLYPIVKRFE</sequence>
<feature type="transmembrane region" description="Helical" evidence="1">
    <location>
        <begin position="287"/>
        <end position="305"/>
    </location>
</feature>
<feature type="transmembrane region" description="Helical" evidence="1">
    <location>
        <begin position="311"/>
        <end position="333"/>
    </location>
</feature>
<feature type="transmembrane region" description="Helical" evidence="1">
    <location>
        <begin position="176"/>
        <end position="195"/>
    </location>
</feature>
<dbReference type="EMBL" id="QOCW01000013">
    <property type="protein sequence ID" value="RBW69137.1"/>
    <property type="molecule type" value="Genomic_DNA"/>
</dbReference>
<reference evidence="2 3" key="1">
    <citation type="submission" date="2018-07" db="EMBL/GenBank/DDBJ databases">
        <title>Lottiidibacillus patelloidae gen. nov., sp. nov., isolated from the intestinal tract of a marine limpet and the reclassification of B. taeanensis BH030017T, B. algicola KMM 3737T and B. hwajinpoensis SW-72T as genus Lottiidibacillus.</title>
        <authorList>
            <person name="Liu R."/>
            <person name="Huang Z."/>
        </authorList>
    </citation>
    <scope>NUCLEOTIDE SEQUENCE [LARGE SCALE GENOMIC DNA]</scope>
    <source>
        <strain evidence="2 3">BH030017</strain>
    </source>
</reference>
<comment type="caution">
    <text evidence="2">The sequence shown here is derived from an EMBL/GenBank/DDBJ whole genome shotgun (WGS) entry which is preliminary data.</text>
</comment>
<dbReference type="Proteomes" id="UP000253314">
    <property type="component" value="Unassembled WGS sequence"/>
</dbReference>
<gene>
    <name evidence="2" type="ORF">DS031_13355</name>
</gene>
<keyword evidence="1" id="KW-0472">Membrane</keyword>
<evidence type="ECO:0000313" key="2">
    <source>
        <dbReference type="EMBL" id="RBW69137.1"/>
    </source>
</evidence>
<dbReference type="PANTHER" id="PTHR37814:SF1">
    <property type="entry name" value="MEMBRANE PROTEIN"/>
    <property type="match status" value="1"/>
</dbReference>
<feature type="transmembrane region" description="Helical" evidence="1">
    <location>
        <begin position="38"/>
        <end position="60"/>
    </location>
</feature>
<dbReference type="RefSeq" id="WP_113806569.1">
    <property type="nucleotide sequence ID" value="NZ_QOCW01000013.1"/>
</dbReference>
<keyword evidence="1" id="KW-1133">Transmembrane helix</keyword>
<proteinExistence type="predicted"/>
<dbReference type="AlphaFoldDB" id="A0A366XTB7"/>
<evidence type="ECO:0000313" key="3">
    <source>
        <dbReference type="Proteomes" id="UP000253314"/>
    </source>
</evidence>
<keyword evidence="1" id="KW-0812">Transmembrane</keyword>
<evidence type="ECO:0008006" key="4">
    <source>
        <dbReference type="Google" id="ProtNLM"/>
    </source>
</evidence>
<organism evidence="2 3">
    <name type="scientific">Bacillus taeanensis</name>
    <dbReference type="NCBI Taxonomy" id="273032"/>
    <lineage>
        <taxon>Bacteria</taxon>
        <taxon>Bacillati</taxon>
        <taxon>Bacillota</taxon>
        <taxon>Bacilli</taxon>
        <taxon>Bacillales</taxon>
        <taxon>Bacillaceae</taxon>
        <taxon>Bacillus</taxon>
    </lineage>
</organism>
<keyword evidence="3" id="KW-1185">Reference proteome</keyword>
<accession>A0A366XTB7</accession>
<dbReference type="OrthoDB" id="4424890at2"/>
<feature type="transmembrane region" description="Helical" evidence="1">
    <location>
        <begin position="249"/>
        <end position="275"/>
    </location>
</feature>
<dbReference type="PANTHER" id="PTHR37814">
    <property type="entry name" value="CONSERVED MEMBRANE PROTEIN"/>
    <property type="match status" value="1"/>
</dbReference>
<feature type="transmembrane region" description="Helical" evidence="1">
    <location>
        <begin position="80"/>
        <end position="103"/>
    </location>
</feature>
<evidence type="ECO:0000256" key="1">
    <source>
        <dbReference type="SAM" id="Phobius"/>
    </source>
</evidence>
<protein>
    <recommendedName>
        <fullName evidence="4">Membrane protein YkvI</fullName>
    </recommendedName>
</protein>
<dbReference type="InterPro" id="IPR038728">
    <property type="entry name" value="YkvI-like"/>
</dbReference>
<feature type="transmembrane region" description="Helical" evidence="1">
    <location>
        <begin position="109"/>
        <end position="128"/>
    </location>
</feature>
<feature type="transmembrane region" description="Helical" evidence="1">
    <location>
        <begin position="204"/>
        <end position="222"/>
    </location>
</feature>
<name>A0A366XTB7_9BACI</name>